<accession>A0A212JJ88</accession>
<name>A0A212JJ88_9BACT</name>
<dbReference type="PANTHER" id="PTHR36456">
    <property type="entry name" value="UPF0232 PROTEIN SCO3875"/>
    <property type="match status" value="1"/>
</dbReference>
<proteinExistence type="predicted"/>
<dbReference type="EMBL" id="FLUL01000001">
    <property type="protein sequence ID" value="SBV99481.1"/>
    <property type="molecule type" value="Genomic_DNA"/>
</dbReference>
<reference evidence="1" key="1">
    <citation type="submission" date="2016-04" db="EMBL/GenBank/DDBJ databases">
        <authorList>
            <person name="Evans L.H."/>
            <person name="Alamgir A."/>
            <person name="Owens N."/>
            <person name="Weber N.D."/>
            <person name="Virtaneva K."/>
            <person name="Barbian K."/>
            <person name="Babar A."/>
            <person name="Rosenke K."/>
        </authorList>
    </citation>
    <scope>NUCLEOTIDE SEQUENCE</scope>
    <source>
        <strain evidence="1">86-2</strain>
    </source>
</reference>
<organism evidence="1">
    <name type="scientific">uncultured Dysgonomonas sp</name>
    <dbReference type="NCBI Taxonomy" id="206096"/>
    <lineage>
        <taxon>Bacteria</taxon>
        <taxon>Pseudomonadati</taxon>
        <taxon>Bacteroidota</taxon>
        <taxon>Bacteroidia</taxon>
        <taxon>Bacteroidales</taxon>
        <taxon>Dysgonomonadaceae</taxon>
        <taxon>Dysgonomonas</taxon>
        <taxon>environmental samples</taxon>
    </lineage>
</organism>
<gene>
    <name evidence="1" type="ORF">KL86DYS2_11667</name>
</gene>
<dbReference type="InterPro" id="IPR007922">
    <property type="entry name" value="DciA-like"/>
</dbReference>
<sequence>MRKRNTESIGEVLRQFFEENQFFKRKFAESRAVTGWSKLLGSMISSYTTNIYLRNGVLYVSLSSSVLRSELMMAKDKLITKLNEHAGMPVVNDIVFR</sequence>
<dbReference type="AlphaFoldDB" id="A0A212JJ88"/>
<dbReference type="Pfam" id="PF05258">
    <property type="entry name" value="DciA"/>
    <property type="match status" value="1"/>
</dbReference>
<dbReference type="RefSeq" id="WP_135103627.1">
    <property type="nucleotide sequence ID" value="NZ_CABTJG010000001.1"/>
</dbReference>
<dbReference type="PANTHER" id="PTHR36456:SF1">
    <property type="entry name" value="UPF0232 PROTEIN SCO3875"/>
    <property type="match status" value="1"/>
</dbReference>
<protein>
    <recommendedName>
        <fullName evidence="2">DUF721 domain-containing protein</fullName>
    </recommendedName>
</protein>
<evidence type="ECO:0000313" key="1">
    <source>
        <dbReference type="EMBL" id="SBV99481.1"/>
    </source>
</evidence>
<evidence type="ECO:0008006" key="2">
    <source>
        <dbReference type="Google" id="ProtNLM"/>
    </source>
</evidence>